<comment type="subcellular location">
    <subcellularLocation>
        <location evidence="2">Nucleus</location>
        <location evidence="2">Nucleolus</location>
    </subcellularLocation>
</comment>
<accession>A0A060T525</accession>
<dbReference type="InterPro" id="IPR019002">
    <property type="entry name" value="Ribosome_biogenesis_Nop16"/>
</dbReference>
<evidence type="ECO:0000256" key="6">
    <source>
        <dbReference type="SAM" id="MobiDB-lite"/>
    </source>
</evidence>
<protein>
    <recommendedName>
        <fullName evidence="4">Nucleolar protein 16</fullName>
    </recommendedName>
</protein>
<gene>
    <name evidence="7" type="ORF">GNLVRS02_ARAD1C08382g</name>
</gene>
<dbReference type="GO" id="GO:0005730">
    <property type="term" value="C:nucleolus"/>
    <property type="evidence" value="ECO:0007669"/>
    <property type="project" value="UniProtKB-SubCell"/>
</dbReference>
<reference evidence="7" key="1">
    <citation type="submission" date="2014-02" db="EMBL/GenBank/DDBJ databases">
        <authorList>
            <person name="Genoscope - CEA"/>
        </authorList>
    </citation>
    <scope>NUCLEOTIDE SEQUENCE</scope>
    <source>
        <strain evidence="7">LS3</strain>
    </source>
</reference>
<comment type="similarity">
    <text evidence="3">Belongs to the NOP16 family.</text>
</comment>
<dbReference type="GO" id="GO:0042273">
    <property type="term" value="P:ribosomal large subunit biogenesis"/>
    <property type="evidence" value="ECO:0007669"/>
    <property type="project" value="TreeGrafter"/>
</dbReference>
<proteinExistence type="inferred from homology"/>
<dbReference type="PANTHER" id="PTHR13243:SF1">
    <property type="entry name" value="NUCLEOLAR PROTEIN 16"/>
    <property type="match status" value="1"/>
</dbReference>
<dbReference type="PhylomeDB" id="A0A060T525"/>
<dbReference type="EMBL" id="HG937693">
    <property type="protein sequence ID" value="CDP34261.1"/>
    <property type="molecule type" value="Genomic_DNA"/>
</dbReference>
<evidence type="ECO:0000256" key="5">
    <source>
        <dbReference type="ARBA" id="ARBA00023242"/>
    </source>
</evidence>
<comment type="function">
    <text evidence="1">Involved in the biogenesis of the 60S ribosomal subunit.</text>
</comment>
<reference evidence="7" key="2">
    <citation type="submission" date="2014-06" db="EMBL/GenBank/DDBJ databases">
        <title>The complete genome of Blastobotrys (Arxula) adeninivorans LS3 - a yeast of biotechnological interest.</title>
        <authorList>
            <person name="Kunze G."/>
            <person name="Gaillardin C."/>
            <person name="Czernicka M."/>
            <person name="Durrens P."/>
            <person name="Martin T."/>
            <person name="Boer E."/>
            <person name="Gabaldon T."/>
            <person name="Cruz J."/>
            <person name="Talla E."/>
            <person name="Marck C."/>
            <person name="Goffeau A."/>
            <person name="Barbe V."/>
            <person name="Baret P."/>
            <person name="Baronian K."/>
            <person name="Beier S."/>
            <person name="Bleykasten C."/>
            <person name="Bode R."/>
            <person name="Casaregola S."/>
            <person name="Despons L."/>
            <person name="Fairhead C."/>
            <person name="Giersberg M."/>
            <person name="Gierski P."/>
            <person name="Hahnel U."/>
            <person name="Hartmann A."/>
            <person name="Jankowska D."/>
            <person name="Jubin C."/>
            <person name="Jung P."/>
            <person name="Lafontaine I."/>
            <person name="Leh-Louis V."/>
            <person name="Lemaire M."/>
            <person name="Marcet-Houben M."/>
            <person name="Mascher M."/>
            <person name="Morel G."/>
            <person name="Richard G.-F."/>
            <person name="Riechen J."/>
            <person name="Sacerdot C."/>
            <person name="Sarkar A."/>
            <person name="Savel G."/>
            <person name="Schacherer J."/>
            <person name="Sherman D."/>
            <person name="Straub M.-L."/>
            <person name="Stein N."/>
            <person name="Thierry A."/>
            <person name="Trautwein-Schult A."/>
            <person name="Westhof E."/>
            <person name="Worch S."/>
            <person name="Dujon B."/>
            <person name="Souciet J.-L."/>
            <person name="Wincker P."/>
            <person name="Scholz U."/>
            <person name="Neuveglise N."/>
        </authorList>
    </citation>
    <scope>NUCLEOTIDE SEQUENCE</scope>
    <source>
        <strain evidence="7">LS3</strain>
    </source>
</reference>
<evidence type="ECO:0000256" key="3">
    <source>
        <dbReference type="ARBA" id="ARBA00008479"/>
    </source>
</evidence>
<feature type="region of interest" description="Disordered" evidence="6">
    <location>
        <begin position="1"/>
        <end position="27"/>
    </location>
</feature>
<name>A0A060T525_BLAAD</name>
<keyword evidence="5" id="KW-0539">Nucleus</keyword>
<dbReference type="Pfam" id="PF09420">
    <property type="entry name" value="Nop16"/>
    <property type="match status" value="1"/>
</dbReference>
<sequence>MPSGIRRRALNKSSRSKNSRNLKKKQKKIRILSNPVIAEAWDPKLTLQQNYRKLGLTAKIARPAGGEEKEIGIEKPEKEVKKPKTKVGGLKEGKIVRDEDGNIRVEYSEDEEMDSDEEWHGFEDDDTPKTDVVKKLEEMAKTGYSKPHVQSDRETDWVEQLIQKHGDDYDAMFWDKKLNIYQQSRGDLKRRVYKWKKAHGLL</sequence>
<organism evidence="7">
    <name type="scientific">Blastobotrys adeninivorans</name>
    <name type="common">Yeast</name>
    <name type="synonym">Arxula adeninivorans</name>
    <dbReference type="NCBI Taxonomy" id="409370"/>
    <lineage>
        <taxon>Eukaryota</taxon>
        <taxon>Fungi</taxon>
        <taxon>Dikarya</taxon>
        <taxon>Ascomycota</taxon>
        <taxon>Saccharomycotina</taxon>
        <taxon>Dipodascomycetes</taxon>
        <taxon>Dipodascales</taxon>
        <taxon>Trichomonascaceae</taxon>
        <taxon>Blastobotrys</taxon>
    </lineage>
</organism>
<dbReference type="AlphaFoldDB" id="A0A060T525"/>
<evidence type="ECO:0000256" key="1">
    <source>
        <dbReference type="ARBA" id="ARBA00002889"/>
    </source>
</evidence>
<evidence type="ECO:0000256" key="4">
    <source>
        <dbReference type="ARBA" id="ARBA00015522"/>
    </source>
</evidence>
<evidence type="ECO:0000313" key="7">
    <source>
        <dbReference type="EMBL" id="CDP34261.1"/>
    </source>
</evidence>
<evidence type="ECO:0000256" key="2">
    <source>
        <dbReference type="ARBA" id="ARBA00004604"/>
    </source>
</evidence>
<dbReference type="PANTHER" id="PTHR13243">
    <property type="entry name" value="HSPC111 PROTEIN-RELATED"/>
    <property type="match status" value="1"/>
</dbReference>